<proteinExistence type="predicted"/>
<dbReference type="AlphaFoldDB" id="A0A0D0B6R5"/>
<reference evidence="2 3" key="1">
    <citation type="submission" date="2014-04" db="EMBL/GenBank/DDBJ databases">
        <title>Evolutionary Origins and Diversification of the Mycorrhizal Mutualists.</title>
        <authorList>
            <consortium name="DOE Joint Genome Institute"/>
            <consortium name="Mycorrhizal Genomics Consortium"/>
            <person name="Kohler A."/>
            <person name="Kuo A."/>
            <person name="Nagy L.G."/>
            <person name="Floudas D."/>
            <person name="Copeland A."/>
            <person name="Barry K.W."/>
            <person name="Cichocki N."/>
            <person name="Veneault-Fourrey C."/>
            <person name="LaButti K."/>
            <person name="Lindquist E.A."/>
            <person name="Lipzen A."/>
            <person name="Lundell T."/>
            <person name="Morin E."/>
            <person name="Murat C."/>
            <person name="Riley R."/>
            <person name="Ohm R."/>
            <person name="Sun H."/>
            <person name="Tunlid A."/>
            <person name="Henrissat B."/>
            <person name="Grigoriev I.V."/>
            <person name="Hibbett D.S."/>
            <person name="Martin F."/>
        </authorList>
    </citation>
    <scope>NUCLEOTIDE SEQUENCE [LARGE SCALE GENOMIC DNA]</scope>
    <source>
        <strain evidence="2 3">FD-317 M1</strain>
    </source>
</reference>
<name>A0A0D0B6R5_9AGAR</name>
<feature type="region of interest" description="Disordered" evidence="1">
    <location>
        <begin position="1"/>
        <end position="51"/>
    </location>
</feature>
<dbReference type="EMBL" id="KN834781">
    <property type="protein sequence ID" value="KIK59120.1"/>
    <property type="molecule type" value="Genomic_DNA"/>
</dbReference>
<dbReference type="HOGENOM" id="CLU_065842_1_0_1"/>
<evidence type="ECO:0000256" key="1">
    <source>
        <dbReference type="SAM" id="MobiDB-lite"/>
    </source>
</evidence>
<protein>
    <submittedName>
        <fullName evidence="2">Uncharacterized protein</fullName>
    </submittedName>
</protein>
<feature type="compositionally biased region" description="Polar residues" evidence="1">
    <location>
        <begin position="10"/>
        <end position="29"/>
    </location>
</feature>
<accession>A0A0D0B6R5</accession>
<feature type="compositionally biased region" description="Polar residues" evidence="1">
    <location>
        <begin position="37"/>
        <end position="51"/>
    </location>
</feature>
<keyword evidence="3" id="KW-1185">Reference proteome</keyword>
<evidence type="ECO:0000313" key="3">
    <source>
        <dbReference type="Proteomes" id="UP000053593"/>
    </source>
</evidence>
<dbReference type="Proteomes" id="UP000053593">
    <property type="component" value="Unassembled WGS sequence"/>
</dbReference>
<organism evidence="2 3">
    <name type="scientific">Collybiopsis luxurians FD-317 M1</name>
    <dbReference type="NCBI Taxonomy" id="944289"/>
    <lineage>
        <taxon>Eukaryota</taxon>
        <taxon>Fungi</taxon>
        <taxon>Dikarya</taxon>
        <taxon>Basidiomycota</taxon>
        <taxon>Agaricomycotina</taxon>
        <taxon>Agaricomycetes</taxon>
        <taxon>Agaricomycetidae</taxon>
        <taxon>Agaricales</taxon>
        <taxon>Marasmiineae</taxon>
        <taxon>Omphalotaceae</taxon>
        <taxon>Collybiopsis</taxon>
        <taxon>Collybiopsis luxurians</taxon>
    </lineage>
</organism>
<sequence>MRSIKKTKKLLSNLQPHKGQKTTVPQAGSTPELGNVAQDSRNPGGSVSNVSVMSDSIQGRLPENLVSDSGQPLVADAQSAQQSSNRHQALQTAGAVAETGLKILQELSKAIPVAGPGLGAALGVVSECIEIYHQVAQNKESFKELTEELSARVAEVKEYMEQSGPTEMEGIYQSLAEYGSVVIVGEV</sequence>
<gene>
    <name evidence="2" type="ORF">GYMLUDRAFT_245551</name>
</gene>
<evidence type="ECO:0000313" key="2">
    <source>
        <dbReference type="EMBL" id="KIK59120.1"/>
    </source>
</evidence>